<evidence type="ECO:0000256" key="6">
    <source>
        <dbReference type="ARBA" id="ARBA00038076"/>
    </source>
</evidence>
<comment type="subcellular location">
    <subcellularLocation>
        <location evidence="1">Cell membrane</location>
        <topology evidence="1">Multi-pass membrane protein</topology>
    </subcellularLocation>
</comment>
<keyword evidence="3 7" id="KW-0812">Transmembrane</keyword>
<evidence type="ECO:0000256" key="5">
    <source>
        <dbReference type="ARBA" id="ARBA00023136"/>
    </source>
</evidence>
<feature type="transmembrane region" description="Helical" evidence="7">
    <location>
        <begin position="280"/>
        <end position="308"/>
    </location>
</feature>
<feature type="transmembrane region" description="Helical" evidence="7">
    <location>
        <begin position="20"/>
        <end position="40"/>
    </location>
</feature>
<reference evidence="11" key="1">
    <citation type="journal article" date="2019" name="Int. J. Syst. Evol. Microbiol.">
        <title>The Global Catalogue of Microorganisms (GCM) 10K type strain sequencing project: providing services to taxonomists for standard genome sequencing and annotation.</title>
        <authorList>
            <consortium name="The Broad Institute Genomics Platform"/>
            <consortium name="The Broad Institute Genome Sequencing Center for Infectious Disease"/>
            <person name="Wu L."/>
            <person name="Ma J."/>
        </authorList>
    </citation>
    <scope>NUCLEOTIDE SEQUENCE [LARGE SCALE GENOMIC DNA]</scope>
    <source>
        <strain evidence="11">KCTC 52473</strain>
    </source>
</reference>
<dbReference type="EMBL" id="JBHRSW010000047">
    <property type="protein sequence ID" value="MFC3123119.1"/>
    <property type="molecule type" value="Genomic_DNA"/>
</dbReference>
<evidence type="ECO:0000256" key="4">
    <source>
        <dbReference type="ARBA" id="ARBA00022989"/>
    </source>
</evidence>
<keyword evidence="5 7" id="KW-0472">Membrane</keyword>
<dbReference type="InterPro" id="IPR025857">
    <property type="entry name" value="MacB_PCD"/>
</dbReference>
<proteinExistence type="inferred from homology"/>
<name>A0ABV7FRX5_9ALTE</name>
<evidence type="ECO:0000313" key="10">
    <source>
        <dbReference type="EMBL" id="MFC3123119.1"/>
    </source>
</evidence>
<dbReference type="RefSeq" id="WP_376921378.1">
    <property type="nucleotide sequence ID" value="NZ_JBHRSW010000047.1"/>
</dbReference>
<feature type="transmembrane region" description="Helical" evidence="7">
    <location>
        <begin position="370"/>
        <end position="391"/>
    </location>
</feature>
<evidence type="ECO:0000256" key="1">
    <source>
        <dbReference type="ARBA" id="ARBA00004651"/>
    </source>
</evidence>
<dbReference type="PANTHER" id="PTHR30572">
    <property type="entry name" value="MEMBRANE COMPONENT OF TRANSPORTER-RELATED"/>
    <property type="match status" value="1"/>
</dbReference>
<evidence type="ECO:0000259" key="8">
    <source>
        <dbReference type="Pfam" id="PF02687"/>
    </source>
</evidence>
<evidence type="ECO:0000313" key="11">
    <source>
        <dbReference type="Proteomes" id="UP001595478"/>
    </source>
</evidence>
<keyword evidence="4 7" id="KW-1133">Transmembrane helix</keyword>
<dbReference type="InterPro" id="IPR050250">
    <property type="entry name" value="Macrolide_Exporter_MacB"/>
</dbReference>
<dbReference type="Proteomes" id="UP001595478">
    <property type="component" value="Unassembled WGS sequence"/>
</dbReference>
<dbReference type="InterPro" id="IPR003838">
    <property type="entry name" value="ABC3_permease_C"/>
</dbReference>
<keyword evidence="11" id="KW-1185">Reference proteome</keyword>
<sequence>MSEIKPILSALRRAKVGAILLMIQITITTAIISNAAFIIYDRATYLNQETGYAEEEVFSFAITTFGKDIDLSTLFEETEDMIRAIPGVVDAAIMAAVPLSGSGSAGGFNTLPQEAQQDSTENRNVRAAYTTGDEHVFNTLGIDVSEGRVFRPEDVIVTNDPQNLASVAVVSRTFAEELFPDESAIGKVFYSGNTGVEIIGIVDKMKGPWLRDTRPDNLVIFPRVEARAYQKVAVRTAVGDRAAVMKSIEDAILAQYDKRVVINMLGMDESKAQYNASDLLMLRMLLVLIVVLVLITALGIFGMTVFNINKRTRQIGTRRALGARKSAIVKYFLVENGIICSLGLVFGATGAYYLGWVLFSEYSLPELNNLYILVTAVAVLLVSLLSVVLPAKRAANLSPSIATRSI</sequence>
<keyword evidence="2" id="KW-1003">Cell membrane</keyword>
<feature type="transmembrane region" description="Helical" evidence="7">
    <location>
        <begin position="329"/>
        <end position="358"/>
    </location>
</feature>
<gene>
    <name evidence="10" type="ORF">ACFOHL_15970</name>
</gene>
<evidence type="ECO:0000256" key="2">
    <source>
        <dbReference type="ARBA" id="ARBA00022475"/>
    </source>
</evidence>
<feature type="domain" description="MacB-like periplasmic core" evidence="9">
    <location>
        <begin position="79"/>
        <end position="250"/>
    </location>
</feature>
<evidence type="ECO:0000256" key="3">
    <source>
        <dbReference type="ARBA" id="ARBA00022692"/>
    </source>
</evidence>
<feature type="domain" description="ABC3 transporter permease C-terminal" evidence="8">
    <location>
        <begin position="287"/>
        <end position="399"/>
    </location>
</feature>
<comment type="similarity">
    <text evidence="6">Belongs to the ABC-4 integral membrane protein family.</text>
</comment>
<dbReference type="Pfam" id="PF02687">
    <property type="entry name" value="FtsX"/>
    <property type="match status" value="1"/>
</dbReference>
<dbReference type="Pfam" id="PF12704">
    <property type="entry name" value="MacB_PCD"/>
    <property type="match status" value="1"/>
</dbReference>
<evidence type="ECO:0000259" key="9">
    <source>
        <dbReference type="Pfam" id="PF12704"/>
    </source>
</evidence>
<dbReference type="PANTHER" id="PTHR30572:SF4">
    <property type="entry name" value="ABC TRANSPORTER PERMEASE YTRF"/>
    <property type="match status" value="1"/>
</dbReference>
<protein>
    <submittedName>
        <fullName evidence="10">FtsX-like permease family protein</fullName>
    </submittedName>
</protein>
<accession>A0ABV7FRX5</accession>
<comment type="caution">
    <text evidence="10">The sequence shown here is derived from an EMBL/GenBank/DDBJ whole genome shotgun (WGS) entry which is preliminary data.</text>
</comment>
<organism evidence="10 11">
    <name type="scientific">Agaribacter flavus</name>
    <dbReference type="NCBI Taxonomy" id="1902781"/>
    <lineage>
        <taxon>Bacteria</taxon>
        <taxon>Pseudomonadati</taxon>
        <taxon>Pseudomonadota</taxon>
        <taxon>Gammaproteobacteria</taxon>
        <taxon>Alteromonadales</taxon>
        <taxon>Alteromonadaceae</taxon>
        <taxon>Agaribacter</taxon>
    </lineage>
</organism>
<evidence type="ECO:0000256" key="7">
    <source>
        <dbReference type="SAM" id="Phobius"/>
    </source>
</evidence>